<evidence type="ECO:0000256" key="1">
    <source>
        <dbReference type="SAM" id="Phobius"/>
    </source>
</evidence>
<dbReference type="RefSeq" id="WP_031328875.1">
    <property type="nucleotide sequence ID" value="NZ_CP012606.1"/>
</dbReference>
<dbReference type="Proteomes" id="UP000077927">
    <property type="component" value="Chromosome 2"/>
</dbReference>
<name>A0AAC9BPK4_9RALS</name>
<reference evidence="2 3" key="1">
    <citation type="submission" date="2015-09" db="EMBL/GenBank/DDBJ databases">
        <authorList>
            <person name="Xu Y."/>
            <person name="Nagy A."/>
            <person name="Liu N.T."/>
            <person name="Nou X."/>
        </authorList>
    </citation>
    <scope>NUCLEOTIDE SEQUENCE [LARGE SCALE GENOMIC DNA]</scope>
    <source>
        <strain evidence="2 3">FC1138</strain>
    </source>
</reference>
<accession>A0AAC9BPK4</accession>
<evidence type="ECO:0000313" key="3">
    <source>
        <dbReference type="Proteomes" id="UP000077927"/>
    </source>
</evidence>
<gene>
    <name evidence="2" type="ORF">ACS15_5198</name>
</gene>
<feature type="transmembrane region" description="Helical" evidence="1">
    <location>
        <begin position="12"/>
        <end position="33"/>
    </location>
</feature>
<sequence length="114" mass="11649">MATIQISGFPALVWAAGFVAVATVPVWFGAQAVGADRATLPRSAVALVLALAVCYLSLAVTGPAAFVIAPLLCMAVFKYILDSSFLGAFLLLVVSATGLWLAGKLFMSGVTLSA</sequence>
<proteinExistence type="predicted"/>
<dbReference type="EMBL" id="CP012606">
    <property type="protein sequence ID" value="ANH76795.1"/>
    <property type="molecule type" value="Genomic_DNA"/>
</dbReference>
<keyword evidence="1" id="KW-0812">Transmembrane</keyword>
<dbReference type="AlphaFoldDB" id="A0AAC9BPK4"/>
<dbReference type="KEGG" id="rin:ACS15_5198"/>
<feature type="transmembrane region" description="Helical" evidence="1">
    <location>
        <begin position="45"/>
        <end position="73"/>
    </location>
</feature>
<evidence type="ECO:0000313" key="2">
    <source>
        <dbReference type="EMBL" id="ANH76795.1"/>
    </source>
</evidence>
<organism evidence="2 3">
    <name type="scientific">Ralstonia insidiosa</name>
    <dbReference type="NCBI Taxonomy" id="190721"/>
    <lineage>
        <taxon>Bacteria</taxon>
        <taxon>Pseudomonadati</taxon>
        <taxon>Pseudomonadota</taxon>
        <taxon>Betaproteobacteria</taxon>
        <taxon>Burkholderiales</taxon>
        <taxon>Burkholderiaceae</taxon>
        <taxon>Ralstonia</taxon>
    </lineage>
</organism>
<keyword evidence="1" id="KW-1133">Transmembrane helix</keyword>
<feature type="transmembrane region" description="Helical" evidence="1">
    <location>
        <begin position="85"/>
        <end position="103"/>
    </location>
</feature>
<keyword evidence="1" id="KW-0472">Membrane</keyword>
<protein>
    <submittedName>
        <fullName evidence="2">Membrane protein</fullName>
    </submittedName>
</protein>